<dbReference type="PANTHER" id="PTHR24304">
    <property type="entry name" value="CYTOCHROME P450 FAMILY 7"/>
    <property type="match status" value="1"/>
</dbReference>
<dbReference type="Gene3D" id="1.10.630.10">
    <property type="entry name" value="Cytochrome P450"/>
    <property type="match status" value="1"/>
</dbReference>
<evidence type="ECO:0000256" key="2">
    <source>
        <dbReference type="ARBA" id="ARBA00010617"/>
    </source>
</evidence>
<dbReference type="GO" id="GO:0020037">
    <property type="term" value="F:heme binding"/>
    <property type="evidence" value="ECO:0007669"/>
    <property type="project" value="InterPro"/>
</dbReference>
<comment type="similarity">
    <text evidence="2">Belongs to the cytochrome P450 family.</text>
</comment>
<dbReference type="GO" id="GO:0032259">
    <property type="term" value="P:methylation"/>
    <property type="evidence" value="ECO:0007669"/>
    <property type="project" value="UniProtKB-KW"/>
</dbReference>
<dbReference type="GO" id="GO:0008168">
    <property type="term" value="F:methyltransferase activity"/>
    <property type="evidence" value="ECO:0007669"/>
    <property type="project" value="UniProtKB-KW"/>
</dbReference>
<dbReference type="EMBL" id="LUGH01001053">
    <property type="protein sequence ID" value="OBZ81799.1"/>
    <property type="molecule type" value="Genomic_DNA"/>
</dbReference>
<dbReference type="AlphaFoldDB" id="A0A1C7MZG3"/>
<keyword evidence="6" id="KW-0812">Transmembrane</keyword>
<dbReference type="SUPFAM" id="SSF48264">
    <property type="entry name" value="Cytochrome P450"/>
    <property type="match status" value="1"/>
</dbReference>
<comment type="cofactor">
    <cofactor evidence="1">
        <name>heme</name>
        <dbReference type="ChEBI" id="CHEBI:30413"/>
    </cofactor>
</comment>
<evidence type="ECO:0000313" key="8">
    <source>
        <dbReference type="Proteomes" id="UP000093000"/>
    </source>
</evidence>
<keyword evidence="4" id="KW-0479">Metal-binding</keyword>
<accession>A0A1C7MZG3</accession>
<dbReference type="GO" id="GO:0016705">
    <property type="term" value="F:oxidoreductase activity, acting on paired donors, with incorporation or reduction of molecular oxygen"/>
    <property type="evidence" value="ECO:0007669"/>
    <property type="project" value="InterPro"/>
</dbReference>
<dbReference type="PANTHER" id="PTHR24304:SF2">
    <property type="entry name" value="24-HYDROXYCHOLESTEROL 7-ALPHA-HYDROXYLASE"/>
    <property type="match status" value="1"/>
</dbReference>
<evidence type="ECO:0000256" key="3">
    <source>
        <dbReference type="ARBA" id="ARBA00022617"/>
    </source>
</evidence>
<dbReference type="InterPro" id="IPR001128">
    <property type="entry name" value="Cyt_P450"/>
</dbReference>
<keyword evidence="3" id="KW-0349">Heme</keyword>
<keyword evidence="8" id="KW-1185">Reference proteome</keyword>
<dbReference type="OrthoDB" id="1055148at2759"/>
<gene>
    <name evidence="7" type="primary">CYP51_1</name>
    <name evidence="7" type="ORF">A0J61_10152</name>
</gene>
<organism evidence="7 8">
    <name type="scientific">Choanephora cucurbitarum</name>
    <dbReference type="NCBI Taxonomy" id="101091"/>
    <lineage>
        <taxon>Eukaryota</taxon>
        <taxon>Fungi</taxon>
        <taxon>Fungi incertae sedis</taxon>
        <taxon>Mucoromycota</taxon>
        <taxon>Mucoromycotina</taxon>
        <taxon>Mucoromycetes</taxon>
        <taxon>Mucorales</taxon>
        <taxon>Mucorineae</taxon>
        <taxon>Choanephoraceae</taxon>
        <taxon>Choanephoroideae</taxon>
        <taxon>Choanephora</taxon>
    </lineage>
</organism>
<keyword evidence="6" id="KW-1133">Transmembrane helix</keyword>
<reference evidence="7 8" key="1">
    <citation type="submission" date="2016-03" db="EMBL/GenBank/DDBJ databases">
        <title>Choanephora cucurbitarum.</title>
        <authorList>
            <person name="Min B."/>
            <person name="Park H."/>
            <person name="Park J.-H."/>
            <person name="Shin H.-D."/>
            <person name="Choi I.-G."/>
        </authorList>
    </citation>
    <scope>NUCLEOTIDE SEQUENCE [LARGE SCALE GENOMIC DNA]</scope>
    <source>
        <strain evidence="7 8">KUS-F28377</strain>
    </source>
</reference>
<evidence type="ECO:0000313" key="7">
    <source>
        <dbReference type="EMBL" id="OBZ81799.1"/>
    </source>
</evidence>
<dbReference type="PRINTS" id="PR00465">
    <property type="entry name" value="EP450IV"/>
</dbReference>
<comment type="caution">
    <text evidence="7">The sequence shown here is derived from an EMBL/GenBank/DDBJ whole genome shotgun (WGS) entry which is preliminary data.</text>
</comment>
<dbReference type="GO" id="GO:0005506">
    <property type="term" value="F:iron ion binding"/>
    <property type="evidence" value="ECO:0007669"/>
    <property type="project" value="InterPro"/>
</dbReference>
<dbReference type="InParanoid" id="A0A1C7MZG3"/>
<evidence type="ECO:0000256" key="5">
    <source>
        <dbReference type="ARBA" id="ARBA00023004"/>
    </source>
</evidence>
<evidence type="ECO:0000256" key="4">
    <source>
        <dbReference type="ARBA" id="ARBA00022723"/>
    </source>
</evidence>
<name>A0A1C7MZG3_9FUNG</name>
<dbReference type="InterPro" id="IPR002403">
    <property type="entry name" value="Cyt_P450_E_grp-IV"/>
</dbReference>
<dbReference type="Proteomes" id="UP000093000">
    <property type="component" value="Unassembled WGS sequence"/>
</dbReference>
<feature type="transmembrane region" description="Helical" evidence="6">
    <location>
        <begin position="17"/>
        <end position="34"/>
    </location>
</feature>
<protein>
    <submittedName>
        <fullName evidence="7">Lanosterol 14-alpha demethylase</fullName>
    </submittedName>
</protein>
<dbReference type="InterPro" id="IPR050529">
    <property type="entry name" value="CYP450_sterol_14alpha_dmase"/>
</dbReference>
<dbReference type="STRING" id="101091.A0A1C7MZG3"/>
<dbReference type="InterPro" id="IPR036396">
    <property type="entry name" value="Cyt_P450_sf"/>
</dbReference>
<keyword evidence="7" id="KW-0489">Methyltransferase</keyword>
<keyword evidence="7" id="KW-0808">Transferase</keyword>
<proteinExistence type="inferred from homology"/>
<sequence>MAIISTLVNTLPSPGTLALYAFLALCVYVIVNILNQLFGPKDPKAPPEVFSWIPFMGNAVEFGVNPIKFLKDCQKKYGDVFTFHMVGRKVTVFLGAEGNQFVFNSKQNLSSAAEAYNHMTKYVFGPEVVYDAPHSVFLEQKRFIKAGLNSECFRQHVPMIVEEVTQFFKDYQKPSGKFDAYHTFGSLIICTASRCLMGKEIRANLDGNVAKLYYDLDQGFQPINFIFPNLPLPSYRKRDEACKKMADLYSSIIQRRKADGDHVSSFSIAFLMDFPQKTHFSLS</sequence>
<dbReference type="Pfam" id="PF00067">
    <property type="entry name" value="p450"/>
    <property type="match status" value="1"/>
</dbReference>
<evidence type="ECO:0000256" key="6">
    <source>
        <dbReference type="SAM" id="Phobius"/>
    </source>
</evidence>
<keyword evidence="5" id="KW-0408">Iron</keyword>
<keyword evidence="6" id="KW-0472">Membrane</keyword>
<evidence type="ECO:0000256" key="1">
    <source>
        <dbReference type="ARBA" id="ARBA00001971"/>
    </source>
</evidence>
<dbReference type="GO" id="GO:0004497">
    <property type="term" value="F:monooxygenase activity"/>
    <property type="evidence" value="ECO:0007669"/>
    <property type="project" value="InterPro"/>
</dbReference>